<comment type="similarity">
    <text evidence="2 13">Belongs to the two pore domain potassium channel (TC 1.A.1.8) family.</text>
</comment>
<keyword evidence="8 15" id="KW-1133">Transmembrane helix</keyword>
<evidence type="ECO:0000256" key="5">
    <source>
        <dbReference type="ARBA" id="ARBA00022692"/>
    </source>
</evidence>
<evidence type="ECO:0000256" key="10">
    <source>
        <dbReference type="ARBA" id="ARBA00023136"/>
    </source>
</evidence>
<feature type="compositionally biased region" description="Low complexity" evidence="14">
    <location>
        <begin position="280"/>
        <end position="294"/>
    </location>
</feature>
<keyword evidence="4 12" id="KW-0633">Potassium transport</keyword>
<evidence type="ECO:0000256" key="11">
    <source>
        <dbReference type="ARBA" id="ARBA00023303"/>
    </source>
</evidence>
<feature type="transmembrane region" description="Helical" evidence="15">
    <location>
        <begin position="158"/>
        <end position="177"/>
    </location>
</feature>
<feature type="compositionally biased region" description="Basic and acidic residues" evidence="14">
    <location>
        <begin position="327"/>
        <end position="336"/>
    </location>
</feature>
<name>A0A1I7SWE3_BURXY</name>
<feature type="domain" description="Potassium channel" evidence="16">
    <location>
        <begin position="167"/>
        <end position="242"/>
    </location>
</feature>
<keyword evidence="10 12" id="KW-0472">Membrane</keyword>
<keyword evidence="7 12" id="KW-0630">Potassium</keyword>
<dbReference type="GO" id="GO:0030322">
    <property type="term" value="P:stabilization of membrane potential"/>
    <property type="evidence" value="ECO:0007669"/>
    <property type="project" value="TreeGrafter"/>
</dbReference>
<dbReference type="Proteomes" id="UP000582659">
    <property type="component" value="Unassembled WGS sequence"/>
</dbReference>
<keyword evidence="20" id="KW-1185">Reference proteome</keyword>
<dbReference type="Proteomes" id="UP000659654">
    <property type="component" value="Unassembled WGS sequence"/>
</dbReference>
<dbReference type="WBParaSite" id="BXY_1737400.1">
    <property type="protein sequence ID" value="BXY_1737400.1"/>
    <property type="gene ID" value="BXY_1737400"/>
</dbReference>
<evidence type="ECO:0000256" key="13">
    <source>
        <dbReference type="RuleBase" id="RU003857"/>
    </source>
</evidence>
<evidence type="ECO:0000256" key="3">
    <source>
        <dbReference type="ARBA" id="ARBA00022448"/>
    </source>
</evidence>
<evidence type="ECO:0000256" key="6">
    <source>
        <dbReference type="ARBA" id="ARBA00022826"/>
    </source>
</evidence>
<proteinExistence type="inferred from homology"/>
<keyword evidence="9 12" id="KW-0406">Ion transport</keyword>
<evidence type="ECO:0000313" key="21">
    <source>
        <dbReference type="WBParaSite" id="BXY_1737400.1"/>
    </source>
</evidence>
<evidence type="ECO:0000259" key="16">
    <source>
        <dbReference type="Pfam" id="PF07885"/>
    </source>
</evidence>
<dbReference type="GO" id="GO:0022841">
    <property type="term" value="F:potassium ion leak channel activity"/>
    <property type="evidence" value="ECO:0007669"/>
    <property type="project" value="TreeGrafter"/>
</dbReference>
<feature type="transmembrane region" description="Helical" evidence="15">
    <location>
        <begin position="189"/>
        <end position="207"/>
    </location>
</feature>
<reference evidence="21" key="1">
    <citation type="submission" date="2016-11" db="UniProtKB">
        <authorList>
            <consortium name="WormBaseParasite"/>
        </authorList>
    </citation>
    <scope>IDENTIFICATION</scope>
</reference>
<dbReference type="OrthoDB" id="297496at2759"/>
<evidence type="ECO:0000313" key="20">
    <source>
        <dbReference type="Proteomes" id="UP000659654"/>
    </source>
</evidence>
<dbReference type="PRINTS" id="PR01095">
    <property type="entry name" value="TASKCHANNEL"/>
</dbReference>
<keyword evidence="6 12" id="KW-0631">Potassium channel</keyword>
<evidence type="ECO:0000313" key="18">
    <source>
        <dbReference type="EMBL" id="CAG9099271.1"/>
    </source>
</evidence>
<dbReference type="InterPro" id="IPR003280">
    <property type="entry name" value="2pore_dom_K_chnl"/>
</dbReference>
<accession>A0A1I7SWE3</accession>
<feature type="transmembrane region" description="Helical" evidence="15">
    <location>
        <begin position="219"/>
        <end position="246"/>
    </location>
</feature>
<keyword evidence="3 12" id="KW-0813">Transport</keyword>
<feature type="transmembrane region" description="Helical" evidence="15">
    <location>
        <begin position="78"/>
        <end position="97"/>
    </location>
</feature>
<evidence type="ECO:0000256" key="12">
    <source>
        <dbReference type="PIRNR" id="PIRNR038061"/>
    </source>
</evidence>
<evidence type="ECO:0000313" key="19">
    <source>
        <dbReference type="Proteomes" id="UP000095284"/>
    </source>
</evidence>
<evidence type="ECO:0000256" key="8">
    <source>
        <dbReference type="ARBA" id="ARBA00022989"/>
    </source>
</evidence>
<evidence type="ECO:0000256" key="9">
    <source>
        <dbReference type="ARBA" id="ARBA00023065"/>
    </source>
</evidence>
<dbReference type="EMBL" id="CAJFDI010000002">
    <property type="protein sequence ID" value="CAD5216315.1"/>
    <property type="molecule type" value="Genomic_DNA"/>
</dbReference>
<feature type="region of interest" description="Disordered" evidence="14">
    <location>
        <begin position="327"/>
        <end position="382"/>
    </location>
</feature>
<gene>
    <name evidence="17" type="ORF">BXYJ_LOCUS4468</name>
</gene>
<feature type="domain" description="Potassium channel" evidence="16">
    <location>
        <begin position="70"/>
        <end position="132"/>
    </location>
</feature>
<evidence type="ECO:0000256" key="1">
    <source>
        <dbReference type="ARBA" id="ARBA00004141"/>
    </source>
</evidence>
<keyword evidence="5 13" id="KW-0812">Transmembrane</keyword>
<dbReference type="Pfam" id="PF07885">
    <property type="entry name" value="Ion_trans_2"/>
    <property type="match status" value="2"/>
</dbReference>
<dbReference type="Proteomes" id="UP000095284">
    <property type="component" value="Unplaced"/>
</dbReference>
<dbReference type="InterPro" id="IPR003092">
    <property type="entry name" value="2pore_dom_K_chnl_TASK"/>
</dbReference>
<dbReference type="PANTHER" id="PTHR11003:SF291">
    <property type="entry name" value="IP11374P"/>
    <property type="match status" value="1"/>
</dbReference>
<protein>
    <recommendedName>
        <fullName evidence="12">Two pore potassium channel protein sup-9</fullName>
    </recommendedName>
</protein>
<dbReference type="SUPFAM" id="SSF81324">
    <property type="entry name" value="Voltage-gated potassium channels"/>
    <property type="match status" value="2"/>
</dbReference>
<feature type="compositionally biased region" description="Polar residues" evidence="14">
    <location>
        <begin position="373"/>
        <end position="382"/>
    </location>
</feature>
<evidence type="ECO:0000256" key="2">
    <source>
        <dbReference type="ARBA" id="ARBA00006666"/>
    </source>
</evidence>
<feature type="transmembrane region" description="Helical" evidence="15">
    <location>
        <begin position="109"/>
        <end position="128"/>
    </location>
</feature>
<dbReference type="PIRSF" id="PIRSF038061">
    <property type="entry name" value="K_channel_subfamily_K_type"/>
    <property type="match status" value="1"/>
</dbReference>
<keyword evidence="11 13" id="KW-0407">Ion channel</keyword>
<dbReference type="AlphaFoldDB" id="A0A1I7SWE3"/>
<evidence type="ECO:0000256" key="4">
    <source>
        <dbReference type="ARBA" id="ARBA00022538"/>
    </source>
</evidence>
<evidence type="ECO:0000313" key="17">
    <source>
        <dbReference type="EMBL" id="CAD5216315.1"/>
    </source>
</evidence>
<dbReference type="InterPro" id="IPR013099">
    <property type="entry name" value="K_chnl_dom"/>
</dbReference>
<feature type="compositionally biased region" description="Basic residues" evidence="14">
    <location>
        <begin position="337"/>
        <end position="348"/>
    </location>
</feature>
<reference evidence="18" key="2">
    <citation type="submission" date="2020-08" db="EMBL/GenBank/DDBJ databases">
        <authorList>
            <person name="Kikuchi T."/>
        </authorList>
    </citation>
    <scope>NUCLEOTIDE SEQUENCE</scope>
    <source>
        <strain evidence="17">Ka4C1</strain>
    </source>
</reference>
<dbReference type="GO" id="GO:0015271">
    <property type="term" value="F:outward rectifier potassium channel activity"/>
    <property type="evidence" value="ECO:0007669"/>
    <property type="project" value="TreeGrafter"/>
</dbReference>
<dbReference type="FunFam" id="1.10.287.70:FF:000090">
    <property type="entry name" value="two pore potassium channel protein sup-9"/>
    <property type="match status" value="1"/>
</dbReference>
<dbReference type="PRINTS" id="PR01333">
    <property type="entry name" value="2POREKCHANEL"/>
</dbReference>
<dbReference type="EMBL" id="CAJFCV020000002">
    <property type="protein sequence ID" value="CAG9099271.1"/>
    <property type="molecule type" value="Genomic_DNA"/>
</dbReference>
<dbReference type="eggNOG" id="KOG4404">
    <property type="taxonomic scope" value="Eukaryota"/>
</dbReference>
<comment type="subcellular location">
    <subcellularLocation>
        <location evidence="1">Membrane</location>
        <topology evidence="1">Multi-pass membrane protein</topology>
    </subcellularLocation>
</comment>
<evidence type="ECO:0000256" key="14">
    <source>
        <dbReference type="SAM" id="MobiDB-lite"/>
    </source>
</evidence>
<dbReference type="PANTHER" id="PTHR11003">
    <property type="entry name" value="POTASSIUM CHANNEL, SUBFAMILY K"/>
    <property type="match status" value="1"/>
</dbReference>
<sequence length="382" mass="43206">MKRQNVRTLSLIVCTLTYLLVGAAVFDALESEHELKLRSQVERTRERLIHKYNISKADYDILESIIIKSIPHKAGHQWKFSGAFYFAMTVITTIGYGHSTPMTVGGKTFCMLYALAGIPLGLVMFQAIGERLNTFVASVLKEMKKCFGREQKVTHIDLILICTTLSLMIIFAGAWVFHKYENWSYFDSIYYCFTSLVTVGFGDFVALQKHGALQNQPEYVLFSLVFIVSGLTVISAAMNLLVLRFLTLNTEDEKRDQREQKLAERGFVSIRSLDGRRKYSGSLSNSSDESLNSSPRRRRLALPKTADADTISVCSCSCYQVPYNKEPTKRSGDKRLSSRKRRSSKKKILSSEGMDESPLARSSSQFRRRPSKTEPSNPVTFS</sequence>
<evidence type="ECO:0000256" key="15">
    <source>
        <dbReference type="SAM" id="Phobius"/>
    </source>
</evidence>
<dbReference type="Gene3D" id="1.10.287.70">
    <property type="match status" value="1"/>
</dbReference>
<evidence type="ECO:0000256" key="7">
    <source>
        <dbReference type="ARBA" id="ARBA00022958"/>
    </source>
</evidence>
<dbReference type="GO" id="GO:0005886">
    <property type="term" value="C:plasma membrane"/>
    <property type="evidence" value="ECO:0007669"/>
    <property type="project" value="TreeGrafter"/>
</dbReference>
<dbReference type="SMR" id="A0A1I7SWE3"/>
<organism evidence="19 21">
    <name type="scientific">Bursaphelenchus xylophilus</name>
    <name type="common">Pinewood nematode worm</name>
    <name type="synonym">Aphelenchoides xylophilus</name>
    <dbReference type="NCBI Taxonomy" id="6326"/>
    <lineage>
        <taxon>Eukaryota</taxon>
        <taxon>Metazoa</taxon>
        <taxon>Ecdysozoa</taxon>
        <taxon>Nematoda</taxon>
        <taxon>Chromadorea</taxon>
        <taxon>Rhabditida</taxon>
        <taxon>Tylenchina</taxon>
        <taxon>Tylenchomorpha</taxon>
        <taxon>Aphelenchoidea</taxon>
        <taxon>Aphelenchoididae</taxon>
        <taxon>Bursaphelenchus</taxon>
    </lineage>
</organism>
<feature type="region of interest" description="Disordered" evidence="14">
    <location>
        <begin position="279"/>
        <end position="298"/>
    </location>
</feature>